<dbReference type="AlphaFoldDB" id="A0A2P2P6U2"/>
<feature type="signal peptide" evidence="1">
    <location>
        <begin position="1"/>
        <end position="22"/>
    </location>
</feature>
<accession>A0A2P2P6U2</accession>
<proteinExistence type="predicted"/>
<evidence type="ECO:0000256" key="1">
    <source>
        <dbReference type="SAM" id="SignalP"/>
    </source>
</evidence>
<dbReference type="EMBL" id="GGEC01069909">
    <property type="protein sequence ID" value="MBX50393.1"/>
    <property type="molecule type" value="Transcribed_RNA"/>
</dbReference>
<evidence type="ECO:0000313" key="2">
    <source>
        <dbReference type="EMBL" id="MBX50393.1"/>
    </source>
</evidence>
<organism evidence="2">
    <name type="scientific">Rhizophora mucronata</name>
    <name type="common">Asiatic mangrove</name>
    <dbReference type="NCBI Taxonomy" id="61149"/>
    <lineage>
        <taxon>Eukaryota</taxon>
        <taxon>Viridiplantae</taxon>
        <taxon>Streptophyta</taxon>
        <taxon>Embryophyta</taxon>
        <taxon>Tracheophyta</taxon>
        <taxon>Spermatophyta</taxon>
        <taxon>Magnoliopsida</taxon>
        <taxon>eudicotyledons</taxon>
        <taxon>Gunneridae</taxon>
        <taxon>Pentapetalae</taxon>
        <taxon>rosids</taxon>
        <taxon>fabids</taxon>
        <taxon>Malpighiales</taxon>
        <taxon>Rhizophoraceae</taxon>
        <taxon>Rhizophora</taxon>
    </lineage>
</organism>
<keyword evidence="1" id="KW-0732">Signal</keyword>
<feature type="chain" id="PRO_5015131786" evidence="1">
    <location>
        <begin position="23"/>
        <end position="64"/>
    </location>
</feature>
<sequence>MMLMHLLLVLAIFFFFIGDYSSHCIMVGIKGLLHCLLYVCIHNLYLKGDRHFQKITKFPSSILS</sequence>
<name>A0A2P2P6U2_RHIMU</name>
<reference evidence="2" key="1">
    <citation type="submission" date="2018-02" db="EMBL/GenBank/DDBJ databases">
        <title>Rhizophora mucronata_Transcriptome.</title>
        <authorList>
            <person name="Meera S.P."/>
            <person name="Sreeshan A."/>
            <person name="Augustine A."/>
        </authorList>
    </citation>
    <scope>NUCLEOTIDE SEQUENCE</scope>
    <source>
        <tissue evidence="2">Leaf</tissue>
    </source>
</reference>
<protein>
    <submittedName>
        <fullName evidence="2">Uncharacterized protein</fullName>
    </submittedName>
</protein>